<feature type="transmembrane region" description="Helical" evidence="1">
    <location>
        <begin position="176"/>
        <end position="192"/>
    </location>
</feature>
<feature type="transmembrane region" description="Helical" evidence="1">
    <location>
        <begin position="96"/>
        <end position="114"/>
    </location>
</feature>
<accession>A0A7T9DIZ7</accession>
<dbReference type="Proteomes" id="UP000596004">
    <property type="component" value="Chromosome"/>
</dbReference>
<feature type="domain" description="EamA" evidence="2">
    <location>
        <begin position="5"/>
        <end position="137"/>
    </location>
</feature>
<protein>
    <submittedName>
        <fullName evidence="3">DMT family transporter</fullName>
    </submittedName>
</protein>
<feature type="domain" description="EamA" evidence="2">
    <location>
        <begin position="145"/>
        <end position="276"/>
    </location>
</feature>
<evidence type="ECO:0000256" key="1">
    <source>
        <dbReference type="SAM" id="Phobius"/>
    </source>
</evidence>
<reference evidence="3" key="1">
    <citation type="submission" date="2020-11" db="EMBL/GenBank/DDBJ databases">
        <title>Connecting structure to function with the recovery of over 1000 high-quality activated sludge metagenome-assembled genomes encoding full-length rRNA genes using long-read sequencing.</title>
        <authorList>
            <person name="Singleton C.M."/>
            <person name="Petriglieri F."/>
            <person name="Kristensen J.M."/>
            <person name="Kirkegaard R.H."/>
            <person name="Michaelsen T.Y."/>
            <person name="Andersen M.H."/>
            <person name="Karst S.M."/>
            <person name="Dueholm M.S."/>
            <person name="Nielsen P.H."/>
            <person name="Albertsen M."/>
        </authorList>
    </citation>
    <scope>NUCLEOTIDE SEQUENCE</scope>
    <source>
        <strain evidence="3">Fred_18-Q3-R57-64_BAT3C.431</strain>
    </source>
</reference>
<dbReference type="Pfam" id="PF00892">
    <property type="entry name" value="EamA"/>
    <property type="match status" value="2"/>
</dbReference>
<organism evidence="3">
    <name type="scientific">Candidatus Iainarchaeum sp</name>
    <dbReference type="NCBI Taxonomy" id="3101447"/>
    <lineage>
        <taxon>Archaea</taxon>
        <taxon>Candidatus Iainarchaeota</taxon>
        <taxon>Candidatus Iainarchaeia</taxon>
        <taxon>Candidatus Iainarchaeales</taxon>
        <taxon>Candidatus Iainarchaeaceae</taxon>
        <taxon>Candidatus Iainarchaeum</taxon>
    </lineage>
</organism>
<feature type="transmembrane region" description="Helical" evidence="1">
    <location>
        <begin position="35"/>
        <end position="54"/>
    </location>
</feature>
<evidence type="ECO:0000313" key="3">
    <source>
        <dbReference type="EMBL" id="QQR92126.1"/>
    </source>
</evidence>
<keyword evidence="1" id="KW-1133">Transmembrane helix</keyword>
<gene>
    <name evidence="3" type="ORF">IPJ89_03095</name>
</gene>
<dbReference type="AlphaFoldDB" id="A0A7T9DIZ7"/>
<evidence type="ECO:0000259" key="2">
    <source>
        <dbReference type="Pfam" id="PF00892"/>
    </source>
</evidence>
<dbReference type="InterPro" id="IPR000620">
    <property type="entry name" value="EamA_dom"/>
</dbReference>
<sequence length="317" mass="35204">MIKRYYFSALLSILCLLTIGLFVRLLHDTIAIELISFYRAFFAFIFLLIVAHFLDKEFWKVSLRDLRDYAIVGFLLALTMLTFNVALTLAPLTDVYFLNYVHVFVAPLAALFLLREKFSRNNVLLTILGVIGIALINPFTGQSIIGNFLALISGTSYALMTVYARKADKHHSLGDVAWFMGFASLFLLPFGFDKGLFNVPTLDWPVLIGLGVVSTGFGYLFYNIALGKLRVHVISMMDLIVTTIGTILLSVAYFHEVLPPLTLLGGVMVAVVGVLFALESHLLDAGLKLHSPASFRYVPGPSKGKSRRTRRRTAAGQ</sequence>
<feature type="transmembrane region" description="Helical" evidence="1">
    <location>
        <begin position="204"/>
        <end position="222"/>
    </location>
</feature>
<feature type="transmembrane region" description="Helical" evidence="1">
    <location>
        <begin position="121"/>
        <end position="139"/>
    </location>
</feature>
<name>A0A7T9DIZ7_9ARCH</name>
<proteinExistence type="predicted"/>
<feature type="transmembrane region" description="Helical" evidence="1">
    <location>
        <begin position="261"/>
        <end position="278"/>
    </location>
</feature>
<dbReference type="EMBL" id="CP064981">
    <property type="protein sequence ID" value="QQR92126.1"/>
    <property type="molecule type" value="Genomic_DNA"/>
</dbReference>
<feature type="transmembrane region" description="Helical" evidence="1">
    <location>
        <begin position="145"/>
        <end position="164"/>
    </location>
</feature>
<dbReference type="InterPro" id="IPR037185">
    <property type="entry name" value="EmrE-like"/>
</dbReference>
<keyword evidence="1" id="KW-0812">Transmembrane</keyword>
<dbReference type="PANTHER" id="PTHR22911">
    <property type="entry name" value="ACYL-MALONYL CONDENSING ENZYME-RELATED"/>
    <property type="match status" value="1"/>
</dbReference>
<feature type="transmembrane region" description="Helical" evidence="1">
    <location>
        <begin position="66"/>
        <end position="90"/>
    </location>
</feature>
<keyword evidence="1" id="KW-0472">Membrane</keyword>
<feature type="transmembrane region" description="Helical" evidence="1">
    <location>
        <begin position="5"/>
        <end position="23"/>
    </location>
</feature>
<dbReference type="SUPFAM" id="SSF103481">
    <property type="entry name" value="Multidrug resistance efflux transporter EmrE"/>
    <property type="match status" value="2"/>
</dbReference>
<feature type="transmembrane region" description="Helical" evidence="1">
    <location>
        <begin position="234"/>
        <end position="255"/>
    </location>
</feature>
<dbReference type="GO" id="GO:0016020">
    <property type="term" value="C:membrane"/>
    <property type="evidence" value="ECO:0007669"/>
    <property type="project" value="InterPro"/>
</dbReference>